<evidence type="ECO:0000313" key="2">
    <source>
        <dbReference type="Proteomes" id="UP000320216"/>
    </source>
</evidence>
<proteinExistence type="predicted"/>
<accession>A0A5B8M1I0</accession>
<name>A0A5B8M1I0_9MICO</name>
<protein>
    <submittedName>
        <fullName evidence="1">Uncharacterized protein</fullName>
    </submittedName>
</protein>
<dbReference type="AlphaFoldDB" id="A0A5B8M1I0"/>
<dbReference type="KEGG" id="huw:FPZ11_00890"/>
<dbReference type="EMBL" id="CP042305">
    <property type="protein sequence ID" value="QDZ13550.1"/>
    <property type="molecule type" value="Genomic_DNA"/>
</dbReference>
<reference evidence="1 2" key="1">
    <citation type="submission" date="2019-07" db="EMBL/GenBank/DDBJ databases">
        <title>Full genome sequence of Humibacter sp. WJ7-1.</title>
        <authorList>
            <person name="Im W.-T."/>
        </authorList>
    </citation>
    <scope>NUCLEOTIDE SEQUENCE [LARGE SCALE GENOMIC DNA]</scope>
    <source>
        <strain evidence="1 2">WJ7-1</strain>
    </source>
</reference>
<gene>
    <name evidence="1" type="ORF">FPZ11_00890</name>
</gene>
<organism evidence="1 2">
    <name type="scientific">Humibacter ginsenosidimutans</name>
    <dbReference type="NCBI Taxonomy" id="2599293"/>
    <lineage>
        <taxon>Bacteria</taxon>
        <taxon>Bacillati</taxon>
        <taxon>Actinomycetota</taxon>
        <taxon>Actinomycetes</taxon>
        <taxon>Micrococcales</taxon>
        <taxon>Microbacteriaceae</taxon>
        <taxon>Humibacter</taxon>
    </lineage>
</organism>
<dbReference type="Proteomes" id="UP000320216">
    <property type="component" value="Chromosome"/>
</dbReference>
<evidence type="ECO:0000313" key="1">
    <source>
        <dbReference type="EMBL" id="QDZ13550.1"/>
    </source>
</evidence>
<sequence>MRPPAAIITRLTLVTSLARISTRATVTRLPPVTRWARIPILASIAVPAPAVVPTITAEGATPAVRTSAGTALLATVAARTVVSARAIAGPSPLATRAARPTLPATGCPVTAGATLRRATSRSVTTTRRAITPTTVLGMPARTIARRPVTVPIVPGTAFAATARGVALLV</sequence>
<dbReference type="RefSeq" id="WP_146317583.1">
    <property type="nucleotide sequence ID" value="NZ_CP042305.1"/>
</dbReference>
<keyword evidence="2" id="KW-1185">Reference proteome</keyword>